<protein>
    <recommendedName>
        <fullName evidence="1">N-acetyltransferase domain-containing protein</fullName>
    </recommendedName>
</protein>
<accession>A0A1S1Z002</accession>
<dbReference type="Gene3D" id="3.40.630.30">
    <property type="match status" value="1"/>
</dbReference>
<dbReference type="OrthoDB" id="9798081at2"/>
<feature type="domain" description="N-acetyltransferase" evidence="1">
    <location>
        <begin position="6"/>
        <end position="160"/>
    </location>
</feature>
<dbReference type="InterPro" id="IPR016181">
    <property type="entry name" value="Acyl_CoA_acyltransferase"/>
</dbReference>
<dbReference type="SUPFAM" id="SSF55729">
    <property type="entry name" value="Acyl-CoA N-acyltransferases (Nat)"/>
    <property type="match status" value="1"/>
</dbReference>
<evidence type="ECO:0000313" key="2">
    <source>
        <dbReference type="EMBL" id="OHX66594.1"/>
    </source>
</evidence>
<dbReference type="PANTHER" id="PTHR43792:SF1">
    <property type="entry name" value="N-ACETYLTRANSFERASE DOMAIN-CONTAINING PROTEIN"/>
    <property type="match status" value="1"/>
</dbReference>
<organism evidence="2 3">
    <name type="scientific">Flammeovirga pacifica</name>
    <dbReference type="NCBI Taxonomy" id="915059"/>
    <lineage>
        <taxon>Bacteria</taxon>
        <taxon>Pseudomonadati</taxon>
        <taxon>Bacteroidota</taxon>
        <taxon>Cytophagia</taxon>
        <taxon>Cytophagales</taxon>
        <taxon>Flammeovirgaceae</taxon>
        <taxon>Flammeovirga</taxon>
    </lineage>
</organism>
<dbReference type="InterPro" id="IPR000182">
    <property type="entry name" value="GNAT_dom"/>
</dbReference>
<proteinExistence type="predicted"/>
<dbReference type="AlphaFoldDB" id="A0A1S1Z002"/>
<comment type="caution">
    <text evidence="2">The sequence shown here is derived from an EMBL/GenBank/DDBJ whole genome shotgun (WGS) entry which is preliminary data.</text>
</comment>
<gene>
    <name evidence="2" type="ORF">NH26_09595</name>
</gene>
<keyword evidence="3" id="KW-1185">Reference proteome</keyword>
<dbReference type="Pfam" id="PF13302">
    <property type="entry name" value="Acetyltransf_3"/>
    <property type="match status" value="1"/>
</dbReference>
<dbReference type="EMBL" id="JRYR02000001">
    <property type="protein sequence ID" value="OHX66594.1"/>
    <property type="molecule type" value="Genomic_DNA"/>
</dbReference>
<dbReference type="Proteomes" id="UP000179797">
    <property type="component" value="Unassembled WGS sequence"/>
</dbReference>
<sequence>MKTSRLYLTLFAESDLDEAIALFNEPDVMKYIFPLIDKTDEMRRVTLKVKIEEIKSDIGYFWTVRNYNHELMGIVNLNPIPEKEDIQIGWIFSPRFAGKGFALEAAQLIFDFGVKEKKISPIYAIIEDGNEKSIRLAQKLGMTLFEKYYQEGILINKYIYKA</sequence>
<dbReference type="GO" id="GO:0016747">
    <property type="term" value="F:acyltransferase activity, transferring groups other than amino-acyl groups"/>
    <property type="evidence" value="ECO:0007669"/>
    <property type="project" value="InterPro"/>
</dbReference>
<name>A0A1S1Z002_FLAPC</name>
<dbReference type="RefSeq" id="WP_044221318.1">
    <property type="nucleotide sequence ID" value="NZ_JRYR02000001.1"/>
</dbReference>
<evidence type="ECO:0000259" key="1">
    <source>
        <dbReference type="PROSITE" id="PS51186"/>
    </source>
</evidence>
<dbReference type="PANTHER" id="PTHR43792">
    <property type="entry name" value="GNAT FAMILY, PUTATIVE (AFU_ORTHOLOGUE AFUA_3G00765)-RELATED-RELATED"/>
    <property type="match status" value="1"/>
</dbReference>
<dbReference type="PROSITE" id="PS51186">
    <property type="entry name" value="GNAT"/>
    <property type="match status" value="1"/>
</dbReference>
<dbReference type="STRING" id="915059.NH26_09595"/>
<dbReference type="InterPro" id="IPR051531">
    <property type="entry name" value="N-acetyltransferase"/>
</dbReference>
<reference evidence="2 3" key="1">
    <citation type="journal article" date="2012" name="Int. J. Syst. Evol. Microbiol.">
        <title>Flammeovirga pacifica sp. nov., isolated from deep-sea sediment.</title>
        <authorList>
            <person name="Xu H."/>
            <person name="Fu Y."/>
            <person name="Yang N."/>
            <person name="Ding Z."/>
            <person name="Lai Q."/>
            <person name="Zeng R."/>
        </authorList>
    </citation>
    <scope>NUCLEOTIDE SEQUENCE [LARGE SCALE GENOMIC DNA]</scope>
    <source>
        <strain evidence="3">DSM 24597 / LMG 26175 / WPAGA1</strain>
    </source>
</reference>
<evidence type="ECO:0000313" key="3">
    <source>
        <dbReference type="Proteomes" id="UP000179797"/>
    </source>
</evidence>